<dbReference type="PANTHER" id="PTHR38590">
    <property type="entry name" value="BLL0828 PROTEIN"/>
    <property type="match status" value="1"/>
</dbReference>
<evidence type="ECO:0000313" key="3">
    <source>
        <dbReference type="Proteomes" id="UP000434582"/>
    </source>
</evidence>
<sequence>MRRARALRQAMTDAEKALWRRLRHDQLGVRFRRQHPIGPYIADFACRPVRLIVEVDGGQHAVRPARDQRRDAWLKGQGFTVLRFWNHDVLGNLDAVVNSIHAEVLRLSAAEDAVMGDRPDP</sequence>
<organism evidence="2 3">
    <name type="scientific">Roseospira navarrensis</name>
    <dbReference type="NCBI Taxonomy" id="140058"/>
    <lineage>
        <taxon>Bacteria</taxon>
        <taxon>Pseudomonadati</taxon>
        <taxon>Pseudomonadota</taxon>
        <taxon>Alphaproteobacteria</taxon>
        <taxon>Rhodospirillales</taxon>
        <taxon>Rhodospirillaceae</taxon>
        <taxon>Roseospira</taxon>
    </lineage>
</organism>
<dbReference type="AlphaFoldDB" id="A0A7X1ZGR9"/>
<dbReference type="PANTHER" id="PTHR38590:SF1">
    <property type="entry name" value="BLL0828 PROTEIN"/>
    <property type="match status" value="1"/>
</dbReference>
<dbReference type="InterPro" id="IPR047216">
    <property type="entry name" value="Endonuclease_DUF559_bact"/>
</dbReference>
<protein>
    <submittedName>
        <fullName evidence="2">DUF559 domain-containing protein</fullName>
    </submittedName>
</protein>
<dbReference type="CDD" id="cd01038">
    <property type="entry name" value="Endonuclease_DUF559"/>
    <property type="match status" value="1"/>
</dbReference>
<dbReference type="InterPro" id="IPR011335">
    <property type="entry name" value="Restrct_endonuc-II-like"/>
</dbReference>
<dbReference type="Pfam" id="PF04480">
    <property type="entry name" value="DUF559"/>
    <property type="match status" value="1"/>
</dbReference>
<reference evidence="2 3" key="1">
    <citation type="submission" date="2019-10" db="EMBL/GenBank/DDBJ databases">
        <title>Draft whole-genome sequence of the purple nonsulfur photosynthetic bacterium Roseospira navarrensis DSM 15114.</title>
        <authorList>
            <person name="Kyndt J.A."/>
            <person name="Meyer T.E."/>
        </authorList>
    </citation>
    <scope>NUCLEOTIDE SEQUENCE [LARGE SCALE GENOMIC DNA]</scope>
    <source>
        <strain evidence="2 3">DSM 15114</strain>
    </source>
</reference>
<dbReference type="SUPFAM" id="SSF52980">
    <property type="entry name" value="Restriction endonuclease-like"/>
    <property type="match status" value="1"/>
</dbReference>
<gene>
    <name evidence="2" type="ORF">GHC57_12405</name>
</gene>
<evidence type="ECO:0000313" key="2">
    <source>
        <dbReference type="EMBL" id="MQX37321.1"/>
    </source>
</evidence>
<dbReference type="Proteomes" id="UP000434582">
    <property type="component" value="Unassembled WGS sequence"/>
</dbReference>
<proteinExistence type="predicted"/>
<comment type="caution">
    <text evidence="2">The sequence shown here is derived from an EMBL/GenBank/DDBJ whole genome shotgun (WGS) entry which is preliminary data.</text>
</comment>
<dbReference type="EMBL" id="WIVE01000039">
    <property type="protein sequence ID" value="MQX37321.1"/>
    <property type="molecule type" value="Genomic_DNA"/>
</dbReference>
<name>A0A7X1ZGR9_9PROT</name>
<accession>A0A7X1ZGR9</accession>
<feature type="domain" description="DUF559" evidence="1">
    <location>
        <begin position="3"/>
        <end position="103"/>
    </location>
</feature>
<evidence type="ECO:0000259" key="1">
    <source>
        <dbReference type="Pfam" id="PF04480"/>
    </source>
</evidence>
<dbReference type="Gene3D" id="3.40.960.10">
    <property type="entry name" value="VSR Endonuclease"/>
    <property type="match status" value="1"/>
</dbReference>
<keyword evidence="3" id="KW-1185">Reference proteome</keyword>
<dbReference type="InterPro" id="IPR007569">
    <property type="entry name" value="DUF559"/>
</dbReference>